<accession>A0ABQ0BBG3</accession>
<proteinExistence type="predicted"/>
<keyword evidence="4" id="KW-1185">Reference proteome</keyword>
<dbReference type="EMBL" id="BAABYW010000001">
    <property type="protein sequence ID" value="GAA6408796.1"/>
    <property type="molecule type" value="Genomic_DNA"/>
</dbReference>
<comment type="caution">
    <text evidence="3">The sequence shown here is derived from an EMBL/GenBank/DDBJ whole genome shotgun (WGS) entry which is preliminary data.</text>
</comment>
<evidence type="ECO:0000313" key="4">
    <source>
        <dbReference type="Proteomes" id="UP001600943"/>
    </source>
</evidence>
<protein>
    <recommendedName>
        <fullName evidence="5">Gram-positive cocci surface proteins LPxTG domain-containing protein</fullName>
    </recommendedName>
</protein>
<evidence type="ECO:0000256" key="2">
    <source>
        <dbReference type="SAM" id="SignalP"/>
    </source>
</evidence>
<reference evidence="3 4" key="1">
    <citation type="submission" date="2024-04" db="EMBL/GenBank/DDBJ databases">
        <title>Defined microbial consortia suppress multidrug-resistant proinflammatory Enterobacteriaceae via ecological control.</title>
        <authorList>
            <person name="Furuichi M."/>
            <person name="Kawaguchi T."/>
            <person name="Pust M."/>
            <person name="Yasuma K."/>
            <person name="Plichta D."/>
            <person name="Hasegawa N."/>
            <person name="Ohya T."/>
            <person name="Bhattarai S."/>
            <person name="Sasajima S."/>
            <person name="Aoto Y."/>
            <person name="Tuganbaev T."/>
            <person name="Yaginuma M."/>
            <person name="Ueda M."/>
            <person name="Okahashi N."/>
            <person name="Amafuji K."/>
            <person name="Kiridooshi Y."/>
            <person name="Sugita K."/>
            <person name="Strazar M."/>
            <person name="Skelly A."/>
            <person name="Suda W."/>
            <person name="Hattori M."/>
            <person name="Nakamoto N."/>
            <person name="Caballero S."/>
            <person name="Norman J."/>
            <person name="Olle B."/>
            <person name="Tanoue T."/>
            <person name="Arita M."/>
            <person name="Bucci V."/>
            <person name="Atarashi K."/>
            <person name="Xavier R."/>
            <person name="Honda K."/>
        </authorList>
    </citation>
    <scope>NUCLEOTIDE SEQUENCE [LARGE SCALE GENOMIC DNA]</scope>
    <source>
        <strain evidence="4">k04-0078-D8-1</strain>
    </source>
</reference>
<gene>
    <name evidence="3" type="ORF">K040078D81_29130</name>
</gene>
<evidence type="ECO:0000256" key="1">
    <source>
        <dbReference type="SAM" id="MobiDB-lite"/>
    </source>
</evidence>
<evidence type="ECO:0000313" key="3">
    <source>
        <dbReference type="EMBL" id="GAA6408796.1"/>
    </source>
</evidence>
<organism evidence="3 4">
    <name type="scientific">Blautia hominis</name>
    <dbReference type="NCBI Taxonomy" id="2025493"/>
    <lineage>
        <taxon>Bacteria</taxon>
        <taxon>Bacillati</taxon>
        <taxon>Bacillota</taxon>
        <taxon>Clostridia</taxon>
        <taxon>Lachnospirales</taxon>
        <taxon>Lachnospiraceae</taxon>
        <taxon>Blautia</taxon>
    </lineage>
</organism>
<feature type="signal peptide" evidence="2">
    <location>
        <begin position="1"/>
        <end position="24"/>
    </location>
</feature>
<sequence length="504" mass="55477">MKRIKSLCIALVLALLVTYVPVSAAVQDDTMIKMQQKDTSQVELALYPNGDMIKNHSTTFRIQMRITEAESGSIGEIHFAFSEEIQNRCKIREYFYENGILDIYFSSAGTVFEQAQDVVIGTISGTPSGEMFRASIAPESIMFVDQSHQMKQVDEGVLQGISYQWAVGEKVPDPDNPNPDNPNPDNPNPDNPNPDNPNPDNPNPDNPNPDNPNPDNPNPDNPNPDNPNPDNPNPDNPNPDNPDPDDPNPDKPNPDENPEYPDGVCTASTYEELEKGLADSGVTSLIYKSKDGNGLTKEQQKTLFKSLKGTERTLTIIAEEKGQLLYSWKFTGTGITNIDTFIDFGIANSKENKDARSLMAKGAENLYLEFAHEGELPGLAEIELYAGDSFQDGQNLYLYYYNTKKNGVEPIQKSIKVVDGYVTIQIEHCSTYILTTKLVRKDEQFPAVTVNKTDGTKKTPVKPTTKTTAKTAKTGDDTPVEGLLLLAGISAAAMILIGKSRKKI</sequence>
<feature type="region of interest" description="Disordered" evidence="1">
    <location>
        <begin position="168"/>
        <end position="264"/>
    </location>
</feature>
<dbReference type="RefSeq" id="WP_390406176.1">
    <property type="nucleotide sequence ID" value="NZ_BAABYW010000001.1"/>
</dbReference>
<name>A0ABQ0BBG3_9FIRM</name>
<keyword evidence="2" id="KW-0732">Signal</keyword>
<feature type="compositionally biased region" description="Pro residues" evidence="1">
    <location>
        <begin position="174"/>
        <end position="241"/>
    </location>
</feature>
<dbReference type="Proteomes" id="UP001600943">
    <property type="component" value="Unassembled WGS sequence"/>
</dbReference>
<feature type="chain" id="PRO_5046341956" description="Gram-positive cocci surface proteins LPxTG domain-containing protein" evidence="2">
    <location>
        <begin position="25"/>
        <end position="504"/>
    </location>
</feature>
<evidence type="ECO:0008006" key="5">
    <source>
        <dbReference type="Google" id="ProtNLM"/>
    </source>
</evidence>